<keyword evidence="1" id="KW-0732">Signal</keyword>
<protein>
    <submittedName>
        <fullName evidence="2">BamA/TamA family outer membrane protein</fullName>
    </submittedName>
</protein>
<gene>
    <name evidence="2" type="ORF">GCM10023333_15580</name>
</gene>
<feature type="chain" id="PRO_5045988998" evidence="1">
    <location>
        <begin position="19"/>
        <end position="409"/>
    </location>
</feature>
<comment type="caution">
    <text evidence="2">The sequence shown here is derived from an EMBL/GenBank/DDBJ whole genome shotgun (WGS) entry which is preliminary data.</text>
</comment>
<sequence>MRRFIPFLSLFLLCPVVAEEEPAEKVSRNAAVPLAFSTSSMGISLGAAASLQGIGQPQAQIVGIGAYSENDSYVGFFGGYNYTLTPQSRLFFDAEIFLGQFNEQTLYIDRKISGELPAGSHGSDQANVVHTEERHLELVGKARYILPMGAGAVLGPRQIEIRDGLPVSQREYQMPPMPALTTIGLESFYKKRTVDTLAQDFVSQGLSLHLDHDARNFLPSPTSGYRGTVKLHRDWGDSERAAYTKWELQYRHYFDLGASGWARQQALALTAYLSDLPSWSGGSNNPGEAPAWFVQSTLGGWDRMRGYSGARFHDRSALFYGAEYRVVPTWQPQAGIPFINRYNFPWYELAFFGGAGRVNDALDLGELHRDLNWSAGMGVRLWVENVLVRVDLAFSDEDSGFVVAVNQPF</sequence>
<evidence type="ECO:0000313" key="3">
    <source>
        <dbReference type="Proteomes" id="UP001499988"/>
    </source>
</evidence>
<feature type="signal peptide" evidence="1">
    <location>
        <begin position="1"/>
        <end position="18"/>
    </location>
</feature>
<name>A0ABP9EMH3_9GAMM</name>
<dbReference type="Proteomes" id="UP001499988">
    <property type="component" value="Unassembled WGS sequence"/>
</dbReference>
<evidence type="ECO:0000313" key="2">
    <source>
        <dbReference type="EMBL" id="GAA4882308.1"/>
    </source>
</evidence>
<evidence type="ECO:0000256" key="1">
    <source>
        <dbReference type="SAM" id="SignalP"/>
    </source>
</evidence>
<proteinExistence type="predicted"/>
<dbReference type="Gene3D" id="2.40.160.50">
    <property type="entry name" value="membrane protein fhac: a member of the omp85/tpsb transporter family"/>
    <property type="match status" value="1"/>
</dbReference>
<keyword evidence="3" id="KW-1185">Reference proteome</keyword>
<dbReference type="RefSeq" id="WP_345334789.1">
    <property type="nucleotide sequence ID" value="NZ_BAABJZ010000022.1"/>
</dbReference>
<accession>A0ABP9EMH3</accession>
<reference evidence="3" key="1">
    <citation type="journal article" date="2019" name="Int. J. Syst. Evol. Microbiol.">
        <title>The Global Catalogue of Microorganisms (GCM) 10K type strain sequencing project: providing services to taxonomists for standard genome sequencing and annotation.</title>
        <authorList>
            <consortium name="The Broad Institute Genomics Platform"/>
            <consortium name="The Broad Institute Genome Sequencing Center for Infectious Disease"/>
            <person name="Wu L."/>
            <person name="Ma J."/>
        </authorList>
    </citation>
    <scope>NUCLEOTIDE SEQUENCE [LARGE SCALE GENOMIC DNA]</scope>
    <source>
        <strain evidence="3">JCM 18401</strain>
    </source>
</reference>
<dbReference type="EMBL" id="BAABJZ010000022">
    <property type="protein sequence ID" value="GAA4882308.1"/>
    <property type="molecule type" value="Genomic_DNA"/>
</dbReference>
<organism evidence="2 3">
    <name type="scientific">Ferrimonas pelagia</name>
    <dbReference type="NCBI Taxonomy" id="1177826"/>
    <lineage>
        <taxon>Bacteria</taxon>
        <taxon>Pseudomonadati</taxon>
        <taxon>Pseudomonadota</taxon>
        <taxon>Gammaproteobacteria</taxon>
        <taxon>Alteromonadales</taxon>
        <taxon>Ferrimonadaceae</taxon>
        <taxon>Ferrimonas</taxon>
    </lineage>
</organism>